<evidence type="ECO:0000313" key="11">
    <source>
        <dbReference type="EMBL" id="KID58473.1"/>
    </source>
</evidence>
<dbReference type="Pfam" id="PF02151">
    <property type="entry name" value="UVR"/>
    <property type="match status" value="1"/>
</dbReference>
<dbReference type="InterPro" id="IPR038476">
    <property type="entry name" value="UvrC_RNase_H_dom_sf"/>
</dbReference>
<dbReference type="GO" id="GO:0005737">
    <property type="term" value="C:cytoplasm"/>
    <property type="evidence" value="ECO:0007669"/>
    <property type="project" value="UniProtKB-SubCell"/>
</dbReference>
<dbReference type="Pfam" id="PF08459">
    <property type="entry name" value="UvrC_RNaseH_dom"/>
    <property type="match status" value="1"/>
</dbReference>
<dbReference type="Pfam" id="PF01541">
    <property type="entry name" value="GIY-YIG"/>
    <property type="match status" value="1"/>
</dbReference>
<protein>
    <recommendedName>
        <fullName evidence="7">UvrABC system protein C</fullName>
        <shortName evidence="7">Protein UvrC</shortName>
    </recommendedName>
    <alternativeName>
        <fullName evidence="7">Excinuclease ABC subunit C</fullName>
    </alternativeName>
</protein>
<dbReference type="GO" id="GO:0003677">
    <property type="term" value="F:DNA binding"/>
    <property type="evidence" value="ECO:0007669"/>
    <property type="project" value="UniProtKB-UniRule"/>
</dbReference>
<dbReference type="PROSITE" id="PS50151">
    <property type="entry name" value="UVR"/>
    <property type="match status" value="1"/>
</dbReference>
<dbReference type="SUPFAM" id="SSF47781">
    <property type="entry name" value="RuvA domain 2-like"/>
    <property type="match status" value="1"/>
</dbReference>
<dbReference type="HAMAP" id="MF_00203">
    <property type="entry name" value="UvrC"/>
    <property type="match status" value="1"/>
</dbReference>
<comment type="caution">
    <text evidence="11">The sequence shown here is derived from an EMBL/GenBank/DDBJ whole genome shotgun (WGS) entry which is preliminary data.</text>
</comment>
<dbReference type="PROSITE" id="PS50165">
    <property type="entry name" value="UVRC"/>
    <property type="match status" value="1"/>
</dbReference>
<dbReference type="SUPFAM" id="SSF46600">
    <property type="entry name" value="C-terminal UvrC-binding domain of UvrB"/>
    <property type="match status" value="1"/>
</dbReference>
<dbReference type="FunFam" id="3.30.420.340:FF:000001">
    <property type="entry name" value="UvrABC system protein C"/>
    <property type="match status" value="1"/>
</dbReference>
<dbReference type="OrthoDB" id="9804933at2"/>
<evidence type="ECO:0000256" key="1">
    <source>
        <dbReference type="ARBA" id="ARBA00022490"/>
    </source>
</evidence>
<dbReference type="InterPro" id="IPR000305">
    <property type="entry name" value="GIY-YIG_endonuc"/>
</dbReference>
<evidence type="ECO:0000256" key="4">
    <source>
        <dbReference type="ARBA" id="ARBA00022881"/>
    </source>
</evidence>
<dbReference type="RefSeq" id="WP_039608762.1">
    <property type="nucleotide sequence ID" value="NZ_JWIC01000004.1"/>
</dbReference>
<keyword evidence="5 7" id="KW-0234">DNA repair</keyword>
<evidence type="ECO:0000256" key="2">
    <source>
        <dbReference type="ARBA" id="ARBA00022763"/>
    </source>
</evidence>
<dbReference type="GO" id="GO:0009432">
    <property type="term" value="P:SOS response"/>
    <property type="evidence" value="ECO:0007669"/>
    <property type="project" value="UniProtKB-UniRule"/>
</dbReference>
<dbReference type="PANTHER" id="PTHR30562:SF1">
    <property type="entry name" value="UVRABC SYSTEM PROTEIN C"/>
    <property type="match status" value="1"/>
</dbReference>
<dbReference type="FunFam" id="3.40.1440.10:FF:000001">
    <property type="entry name" value="UvrABC system protein C"/>
    <property type="match status" value="1"/>
</dbReference>
<evidence type="ECO:0000313" key="12">
    <source>
        <dbReference type="Proteomes" id="UP000031327"/>
    </source>
</evidence>
<evidence type="ECO:0000256" key="5">
    <source>
        <dbReference type="ARBA" id="ARBA00023204"/>
    </source>
</evidence>
<dbReference type="GO" id="GO:0009380">
    <property type="term" value="C:excinuclease repair complex"/>
    <property type="evidence" value="ECO:0007669"/>
    <property type="project" value="InterPro"/>
</dbReference>
<evidence type="ECO:0000259" key="10">
    <source>
        <dbReference type="PROSITE" id="PS50165"/>
    </source>
</evidence>
<evidence type="ECO:0000256" key="3">
    <source>
        <dbReference type="ARBA" id="ARBA00022769"/>
    </source>
</evidence>
<dbReference type="InterPro" id="IPR035901">
    <property type="entry name" value="GIY-YIG_endonuc_sf"/>
</dbReference>
<dbReference type="GO" id="GO:0009381">
    <property type="term" value="F:excinuclease ABC activity"/>
    <property type="evidence" value="ECO:0007669"/>
    <property type="project" value="UniProtKB-UniRule"/>
</dbReference>
<dbReference type="InterPro" id="IPR047296">
    <property type="entry name" value="GIY-YIG_UvrC_Cho"/>
</dbReference>
<comment type="subunit">
    <text evidence="7">Interacts with UvrB in an incision complex.</text>
</comment>
<dbReference type="Proteomes" id="UP000031327">
    <property type="component" value="Unassembled WGS sequence"/>
</dbReference>
<evidence type="ECO:0000256" key="6">
    <source>
        <dbReference type="ARBA" id="ARBA00023236"/>
    </source>
</evidence>
<dbReference type="CDD" id="cd10434">
    <property type="entry name" value="GIY-YIG_UvrC_Cho"/>
    <property type="match status" value="1"/>
</dbReference>
<dbReference type="InterPro" id="IPR036876">
    <property type="entry name" value="UVR_dom_sf"/>
</dbReference>
<dbReference type="SMART" id="SM00465">
    <property type="entry name" value="GIYc"/>
    <property type="match status" value="1"/>
</dbReference>
<organism evidence="11 12">
    <name type="scientific">Pseudoalteromonas luteoviolacea</name>
    <dbReference type="NCBI Taxonomy" id="43657"/>
    <lineage>
        <taxon>Bacteria</taxon>
        <taxon>Pseudomonadati</taxon>
        <taxon>Pseudomonadota</taxon>
        <taxon>Gammaproteobacteria</taxon>
        <taxon>Alteromonadales</taxon>
        <taxon>Pseudoalteromonadaceae</taxon>
        <taxon>Pseudoalteromonas</taxon>
    </lineage>
</organism>
<comment type="function">
    <text evidence="7">The UvrABC repair system catalyzes the recognition and processing of DNA lesions. UvrC both incises the 5' and 3' sides of the lesion. The N-terminal half is responsible for the 3' incision and the C-terminal half is responsible for the 5' incision.</text>
</comment>
<dbReference type="Pfam" id="PF22920">
    <property type="entry name" value="UvrC_RNaseH"/>
    <property type="match status" value="1"/>
</dbReference>
<dbReference type="Pfam" id="PF14520">
    <property type="entry name" value="HHH_5"/>
    <property type="match status" value="1"/>
</dbReference>
<comment type="subcellular location">
    <subcellularLocation>
        <location evidence="7">Cytoplasm</location>
    </subcellularLocation>
</comment>
<dbReference type="NCBIfam" id="TIGR00194">
    <property type="entry name" value="uvrC"/>
    <property type="match status" value="1"/>
</dbReference>
<dbReference type="InterPro" id="IPR001943">
    <property type="entry name" value="UVR_dom"/>
</dbReference>
<dbReference type="Gene3D" id="3.30.420.340">
    <property type="entry name" value="UvrC, RNAse H endonuclease domain"/>
    <property type="match status" value="1"/>
</dbReference>
<keyword evidence="2 7" id="KW-0227">DNA damage</keyword>
<dbReference type="EMBL" id="JWIC01000004">
    <property type="protein sequence ID" value="KID58473.1"/>
    <property type="molecule type" value="Genomic_DNA"/>
</dbReference>
<dbReference type="AlphaFoldDB" id="A0A0C1MUE9"/>
<keyword evidence="6 7" id="KW-0742">SOS response</keyword>
<comment type="similarity">
    <text evidence="7">Belongs to the UvrC family.</text>
</comment>
<name>A0A0C1MUE9_9GAMM</name>
<dbReference type="PANTHER" id="PTHR30562">
    <property type="entry name" value="UVRC/OXIDOREDUCTASE"/>
    <property type="match status" value="1"/>
</dbReference>
<evidence type="ECO:0000259" key="9">
    <source>
        <dbReference type="PROSITE" id="PS50164"/>
    </source>
</evidence>
<dbReference type="Gene3D" id="3.40.1440.10">
    <property type="entry name" value="GIY-YIG endonuclease"/>
    <property type="match status" value="1"/>
</dbReference>
<gene>
    <name evidence="7 11" type="primary">uvrC</name>
    <name evidence="11" type="ORF">JF50_07360</name>
</gene>
<keyword evidence="4 7" id="KW-0267">Excision nuclease</keyword>
<feature type="domain" description="UvrC family homology region profile" evidence="10">
    <location>
        <begin position="252"/>
        <end position="477"/>
    </location>
</feature>
<dbReference type="SMART" id="SM00278">
    <property type="entry name" value="HhH1"/>
    <property type="match status" value="2"/>
</dbReference>
<dbReference type="Gene3D" id="4.10.860.10">
    <property type="entry name" value="UVR domain"/>
    <property type="match status" value="1"/>
</dbReference>
<dbReference type="Gene3D" id="1.10.150.20">
    <property type="entry name" value="5' to 3' exonuclease, C-terminal subdomain"/>
    <property type="match status" value="1"/>
</dbReference>
<proteinExistence type="inferred from homology"/>
<dbReference type="PROSITE" id="PS50164">
    <property type="entry name" value="GIY_YIG"/>
    <property type="match status" value="1"/>
</dbReference>
<keyword evidence="3 7" id="KW-0228">DNA excision</keyword>
<sequence length="607" mass="68628">MAEFDHKSFLKTLSTEPGVYRMYDKEHQVIYVGKAKNLKKRVSSYFRSNIPDSKTRVLVSNIFNIEVTLTNTETEALLLENNLIKKYQPRYNILLRDDKSYPYILLTAHKHPRIAFHRGARKQKGEYYGPFPSSAAVSESLRLMQKIFPVRQCEDAYYRARSRPCLQYQLKRCSAPCVDKVTQSEYAEQVELVRQFLSGKSHLVIEALVAKMESASMALNFEAAAKFRDQIALLRQMQEQQSVAGNFAEMDVIGFAQRNGLCAIHMLMIRDHKILGSKTYFPKVPKDSTEDEILTSFVGQYYVSNGSNARIANDIVLPFELAEQKELTEALTQLAQRKVYVRSNVRAERANYLALATKNALNSIMVKQSAQDAVSKRYALLKEAVGLVDIQRMECFDISHTMGENTVASCVVFDAQGPNTKEYRRYNVTGITPGDDYAAMDFALHKRYSKVADESKVPDIIFIDGGKGQLARAEAFFENWKLDKMPMLIGVAKGTSRKPGLETLLFDGGRKTINLESDSPALHLIQHIRDESHRFAIAGHRNKRQKQRTQSVLEEIGGVGNKRRQALLKYLGGLQGVKSANIQQLGQVPGISPQLAEKIFNHLHDKA</sequence>
<dbReference type="SUPFAM" id="SSF82771">
    <property type="entry name" value="GIY-YIG endonuclease"/>
    <property type="match status" value="1"/>
</dbReference>
<feature type="domain" description="UVR" evidence="8">
    <location>
        <begin position="202"/>
        <end position="237"/>
    </location>
</feature>
<dbReference type="GO" id="GO:0006289">
    <property type="term" value="P:nucleotide-excision repair"/>
    <property type="evidence" value="ECO:0007669"/>
    <property type="project" value="UniProtKB-UniRule"/>
</dbReference>
<reference evidence="11 12" key="1">
    <citation type="submission" date="2014-12" db="EMBL/GenBank/DDBJ databases">
        <title>Draft Genome Sequence of Pseudoalteromonas luteoviolacea HI1.</title>
        <authorList>
            <person name="Asahina A.Y."/>
            <person name="Hadfield M.G."/>
        </authorList>
    </citation>
    <scope>NUCLEOTIDE SEQUENCE [LARGE SCALE GENOMIC DNA]</scope>
    <source>
        <strain evidence="11 12">HI1</strain>
    </source>
</reference>
<dbReference type="InterPro" id="IPR003583">
    <property type="entry name" value="Hlx-hairpin-Hlx_DNA-bd_motif"/>
</dbReference>
<keyword evidence="1 7" id="KW-0963">Cytoplasm</keyword>
<dbReference type="InterPro" id="IPR010994">
    <property type="entry name" value="RuvA_2-like"/>
</dbReference>
<accession>A0A0C1MUE9</accession>
<feature type="domain" description="GIY-YIG" evidence="9">
    <location>
        <begin position="15"/>
        <end position="93"/>
    </location>
</feature>
<evidence type="ECO:0000256" key="7">
    <source>
        <dbReference type="HAMAP-Rule" id="MF_00203"/>
    </source>
</evidence>
<dbReference type="InterPro" id="IPR004791">
    <property type="entry name" value="UvrC"/>
</dbReference>
<dbReference type="InterPro" id="IPR001162">
    <property type="entry name" value="UvrC_RNase_H_dom"/>
</dbReference>
<evidence type="ECO:0000259" key="8">
    <source>
        <dbReference type="PROSITE" id="PS50151"/>
    </source>
</evidence>
<dbReference type="InterPro" id="IPR050066">
    <property type="entry name" value="UvrABC_protein_C"/>
</dbReference>